<gene>
    <name evidence="2" type="ORF">H7313_05670</name>
</gene>
<proteinExistence type="predicted"/>
<dbReference type="InterPro" id="IPR041657">
    <property type="entry name" value="HTH_17"/>
</dbReference>
<reference evidence="2 3" key="1">
    <citation type="submission" date="2020-08" db="EMBL/GenBank/DDBJ databases">
        <authorList>
            <person name="Liu C."/>
            <person name="Sun Q."/>
        </authorList>
    </citation>
    <scope>NUCLEOTIDE SEQUENCE [LARGE SCALE GENOMIC DNA]</scope>
    <source>
        <strain evidence="2 3">N22</strain>
    </source>
</reference>
<feature type="domain" description="Helix-turn-helix" evidence="1">
    <location>
        <begin position="87"/>
        <end position="134"/>
    </location>
</feature>
<evidence type="ECO:0000313" key="2">
    <source>
        <dbReference type="EMBL" id="MBC2888838.1"/>
    </source>
</evidence>
<keyword evidence="3" id="KW-1185">Reference proteome</keyword>
<organism evidence="2 3">
    <name type="scientific">Gordonibacter massiliensis</name>
    <name type="common">ex Traore et al. 2017</name>
    <dbReference type="NCBI Taxonomy" id="1841863"/>
    <lineage>
        <taxon>Bacteria</taxon>
        <taxon>Bacillati</taxon>
        <taxon>Actinomycetota</taxon>
        <taxon>Coriobacteriia</taxon>
        <taxon>Eggerthellales</taxon>
        <taxon>Eggerthellaceae</taxon>
        <taxon>Gordonibacter</taxon>
    </lineage>
</organism>
<protein>
    <submittedName>
        <fullName evidence="2">Helix-turn-helix domain-containing protein</fullName>
    </submittedName>
</protein>
<comment type="caution">
    <text evidence="2">The sequence shown here is derived from an EMBL/GenBank/DDBJ whole genome shotgun (WGS) entry which is preliminary data.</text>
</comment>
<evidence type="ECO:0000313" key="3">
    <source>
        <dbReference type="Proteomes" id="UP000587396"/>
    </source>
</evidence>
<sequence>MIYVNEFEFYESEGCMLAVPFGLEGGTFGNDLKDAVLAASDWLAETVNDALMHDREPETGSLGNKARHGGTVIAVSVNCDLSRIDAMTAADAARMLDVSTARVAQMCESGRLDSWKDGSRRMVACRSVEARLAEAPKAGRPRKALLLQS</sequence>
<dbReference type="EMBL" id="JACMSE010000003">
    <property type="protein sequence ID" value="MBC2888838.1"/>
    <property type="molecule type" value="Genomic_DNA"/>
</dbReference>
<dbReference type="Pfam" id="PF12728">
    <property type="entry name" value="HTH_17"/>
    <property type="match status" value="1"/>
</dbReference>
<dbReference type="RefSeq" id="WP_185904767.1">
    <property type="nucleotide sequence ID" value="NZ_JACMSE010000003.1"/>
</dbReference>
<dbReference type="AlphaFoldDB" id="A0A842JFY1"/>
<dbReference type="Proteomes" id="UP000587396">
    <property type="component" value="Unassembled WGS sequence"/>
</dbReference>
<evidence type="ECO:0000259" key="1">
    <source>
        <dbReference type="Pfam" id="PF12728"/>
    </source>
</evidence>
<accession>A0A842JFY1</accession>
<name>A0A842JFY1_9ACTN</name>